<proteinExistence type="predicted"/>
<name>A0A7S4VQJ9_9STRA</name>
<accession>A0A7S4VQJ9</accession>
<gene>
    <name evidence="2" type="ORF">DBRI00130_LOCUS34316</name>
</gene>
<feature type="region of interest" description="Disordered" evidence="1">
    <location>
        <begin position="218"/>
        <end position="240"/>
    </location>
</feature>
<dbReference type="PANTHER" id="PTHR40237">
    <property type="entry name" value="LD44813P"/>
    <property type="match status" value="1"/>
</dbReference>
<protein>
    <recommendedName>
        <fullName evidence="3">RWD domain-containing protein</fullName>
    </recommendedName>
</protein>
<reference evidence="2" key="1">
    <citation type="submission" date="2021-01" db="EMBL/GenBank/DDBJ databases">
        <authorList>
            <person name="Corre E."/>
            <person name="Pelletier E."/>
            <person name="Niang G."/>
            <person name="Scheremetjew M."/>
            <person name="Finn R."/>
            <person name="Kale V."/>
            <person name="Holt S."/>
            <person name="Cochrane G."/>
            <person name="Meng A."/>
            <person name="Brown T."/>
            <person name="Cohen L."/>
        </authorList>
    </citation>
    <scope>NUCLEOTIDE SEQUENCE</scope>
    <source>
        <strain evidence="2">GSO104</strain>
    </source>
</reference>
<dbReference type="AlphaFoldDB" id="A0A7S4VQJ9"/>
<evidence type="ECO:0000256" key="1">
    <source>
        <dbReference type="SAM" id="MobiDB-lite"/>
    </source>
</evidence>
<dbReference type="EMBL" id="HBNS01044272">
    <property type="protein sequence ID" value="CAE4643968.1"/>
    <property type="molecule type" value="Transcribed_RNA"/>
</dbReference>
<sequence length="474" mass="53839">MCESVADEIKELQKNFPQVSIQSATDSFLTASYERTPSTRIKITLTFPDGYPTHAAIILVSASDVVPAGLKKKLERELGKTASDLAGQYNQVNDVFRRLVDFVNTNRFVPCWRELKQCVDLVNNDSTAGNGNKTKKKSSSIAINELEGKIKLRLQSAGEFYYSCSIVIDENYPSTKTHMDYGKPCHLKMESTNFPPKIESMLTTQAQELVRRMQDGMTPDDALKMSNPIRAPKGYLGDESKEPTKVRLTQETLKGLKRDTETLKEVRDLRQVDAESKQGNATIKAHAAKERKNARRAIKKITASEIAKDTSAEEREKQWQLEEKARLAGYNISDFDGSHPQPSLLSLVIFLMEKIQRLPEETCPVCTKAVLPTNPKDLKFLYTNASDFKTEREKKARKVARLKRPIRTFCGHWYHYNCLDIFMTEPPFGAECKAEGCGRRVYHPDWPGDMKELERAWANRQARAREIEDAAMFL</sequence>
<organism evidence="2">
    <name type="scientific">Ditylum brightwellii</name>
    <dbReference type="NCBI Taxonomy" id="49249"/>
    <lineage>
        <taxon>Eukaryota</taxon>
        <taxon>Sar</taxon>
        <taxon>Stramenopiles</taxon>
        <taxon>Ochrophyta</taxon>
        <taxon>Bacillariophyta</taxon>
        <taxon>Mediophyceae</taxon>
        <taxon>Lithodesmiophycidae</taxon>
        <taxon>Lithodesmiales</taxon>
        <taxon>Lithodesmiaceae</taxon>
        <taxon>Ditylum</taxon>
    </lineage>
</organism>
<dbReference type="PANTHER" id="PTHR40237:SF1">
    <property type="entry name" value="LD44813P"/>
    <property type="match status" value="1"/>
</dbReference>
<evidence type="ECO:0008006" key="3">
    <source>
        <dbReference type="Google" id="ProtNLM"/>
    </source>
</evidence>
<evidence type="ECO:0000313" key="2">
    <source>
        <dbReference type="EMBL" id="CAE4643968.1"/>
    </source>
</evidence>